<evidence type="ECO:0000313" key="3">
    <source>
        <dbReference type="Proteomes" id="UP000527355"/>
    </source>
</evidence>
<name>A0A7J7UPQ0_MYOMY</name>
<accession>A0A7J7UPQ0</accession>
<comment type="caution">
    <text evidence="2">The sequence shown here is derived from an EMBL/GenBank/DDBJ whole genome shotgun (WGS) entry which is preliminary data.</text>
</comment>
<evidence type="ECO:0000256" key="1">
    <source>
        <dbReference type="SAM" id="MobiDB-lite"/>
    </source>
</evidence>
<evidence type="ECO:0000313" key="2">
    <source>
        <dbReference type="EMBL" id="KAF6314774.1"/>
    </source>
</evidence>
<sequence length="124" mass="12921">MSGPSVGSPSHLPSCDQPPLEEASASFLRSRAQEAPPSRQALVAQASTSRTWATCSRATSTHSPCRNQVNGMSLSPCPQRAGQGLPASLAPSALHDQMIVGLCRLLRPSATSPPASWQGMGPFL</sequence>
<dbReference type="Proteomes" id="UP000527355">
    <property type="component" value="Unassembled WGS sequence"/>
</dbReference>
<dbReference type="AlphaFoldDB" id="A0A7J7UPQ0"/>
<reference evidence="2 3" key="1">
    <citation type="journal article" date="2020" name="Nature">
        <title>Six reference-quality genomes reveal evolution of bat adaptations.</title>
        <authorList>
            <person name="Jebb D."/>
            <person name="Huang Z."/>
            <person name="Pippel M."/>
            <person name="Hughes G.M."/>
            <person name="Lavrichenko K."/>
            <person name="Devanna P."/>
            <person name="Winkler S."/>
            <person name="Jermiin L.S."/>
            <person name="Skirmuntt E.C."/>
            <person name="Katzourakis A."/>
            <person name="Burkitt-Gray L."/>
            <person name="Ray D.A."/>
            <person name="Sullivan K.A.M."/>
            <person name="Roscito J.G."/>
            <person name="Kirilenko B.M."/>
            <person name="Davalos L.M."/>
            <person name="Corthals A.P."/>
            <person name="Power M.L."/>
            <person name="Jones G."/>
            <person name="Ransome R.D."/>
            <person name="Dechmann D.K.N."/>
            <person name="Locatelli A.G."/>
            <person name="Puechmaille S.J."/>
            <person name="Fedrigo O."/>
            <person name="Jarvis E.D."/>
            <person name="Hiller M."/>
            <person name="Vernes S.C."/>
            <person name="Myers E.W."/>
            <person name="Teeling E.C."/>
        </authorList>
    </citation>
    <scope>NUCLEOTIDE SEQUENCE [LARGE SCALE GENOMIC DNA]</scope>
    <source>
        <strain evidence="2">MMyoMyo1</strain>
        <tissue evidence="2">Flight muscle</tissue>
    </source>
</reference>
<keyword evidence="3" id="KW-1185">Reference proteome</keyword>
<feature type="region of interest" description="Disordered" evidence="1">
    <location>
        <begin position="1"/>
        <end position="46"/>
    </location>
</feature>
<protein>
    <submittedName>
        <fullName evidence="2">Uncharacterized protein</fullName>
    </submittedName>
</protein>
<dbReference type="EMBL" id="JABWUV010000012">
    <property type="protein sequence ID" value="KAF6314774.1"/>
    <property type="molecule type" value="Genomic_DNA"/>
</dbReference>
<gene>
    <name evidence="2" type="ORF">mMyoMyo1_008570</name>
</gene>
<proteinExistence type="predicted"/>
<organism evidence="2 3">
    <name type="scientific">Myotis myotis</name>
    <name type="common">Greater mouse-eared bat</name>
    <name type="synonym">Vespertilio myotis</name>
    <dbReference type="NCBI Taxonomy" id="51298"/>
    <lineage>
        <taxon>Eukaryota</taxon>
        <taxon>Metazoa</taxon>
        <taxon>Chordata</taxon>
        <taxon>Craniata</taxon>
        <taxon>Vertebrata</taxon>
        <taxon>Euteleostomi</taxon>
        <taxon>Mammalia</taxon>
        <taxon>Eutheria</taxon>
        <taxon>Laurasiatheria</taxon>
        <taxon>Chiroptera</taxon>
        <taxon>Yangochiroptera</taxon>
        <taxon>Vespertilionidae</taxon>
        <taxon>Myotis</taxon>
    </lineage>
</organism>